<reference evidence="8" key="1">
    <citation type="submission" date="2022-04" db="EMBL/GenBank/DDBJ databases">
        <title>Roseibium sp. CAU 1639 isolated from mud.</title>
        <authorList>
            <person name="Kim W."/>
        </authorList>
    </citation>
    <scope>NUCLEOTIDE SEQUENCE</scope>
    <source>
        <strain evidence="8">CAU 1639</strain>
    </source>
</reference>
<evidence type="ECO:0000313" key="8">
    <source>
        <dbReference type="EMBL" id="MCK7616076.1"/>
    </source>
</evidence>
<evidence type="ECO:0000256" key="1">
    <source>
        <dbReference type="ARBA" id="ARBA00004141"/>
    </source>
</evidence>
<feature type="domain" description="GtrA/DPMS transmembrane" evidence="7">
    <location>
        <begin position="35"/>
        <end position="168"/>
    </location>
</feature>
<evidence type="ECO:0000256" key="5">
    <source>
        <dbReference type="SAM" id="MobiDB-lite"/>
    </source>
</evidence>
<feature type="transmembrane region" description="Helical" evidence="6">
    <location>
        <begin position="32"/>
        <end position="55"/>
    </location>
</feature>
<proteinExistence type="predicted"/>
<evidence type="ECO:0000259" key="7">
    <source>
        <dbReference type="Pfam" id="PF04138"/>
    </source>
</evidence>
<keyword evidence="9" id="KW-1185">Reference proteome</keyword>
<keyword evidence="2 6" id="KW-0812">Transmembrane</keyword>
<dbReference type="Pfam" id="PF04138">
    <property type="entry name" value="GtrA_DPMS_TM"/>
    <property type="match status" value="1"/>
</dbReference>
<dbReference type="RefSeq" id="WP_248160041.1">
    <property type="nucleotide sequence ID" value="NZ_JALNMJ010000041.1"/>
</dbReference>
<evidence type="ECO:0000256" key="2">
    <source>
        <dbReference type="ARBA" id="ARBA00022692"/>
    </source>
</evidence>
<evidence type="ECO:0000256" key="3">
    <source>
        <dbReference type="ARBA" id="ARBA00022989"/>
    </source>
</evidence>
<accession>A0ABT0H371</accession>
<evidence type="ECO:0000256" key="6">
    <source>
        <dbReference type="SAM" id="Phobius"/>
    </source>
</evidence>
<feature type="transmembrane region" description="Helical" evidence="6">
    <location>
        <begin position="61"/>
        <end position="84"/>
    </location>
</feature>
<organism evidence="8 9">
    <name type="scientific">Roseibium sediminicola</name>
    <dbReference type="NCBI Taxonomy" id="2933272"/>
    <lineage>
        <taxon>Bacteria</taxon>
        <taxon>Pseudomonadati</taxon>
        <taxon>Pseudomonadota</taxon>
        <taxon>Alphaproteobacteria</taxon>
        <taxon>Hyphomicrobiales</taxon>
        <taxon>Stappiaceae</taxon>
        <taxon>Roseibium</taxon>
    </lineage>
</organism>
<feature type="transmembrane region" description="Helical" evidence="6">
    <location>
        <begin position="96"/>
        <end position="125"/>
    </location>
</feature>
<feature type="transmembrane region" description="Helical" evidence="6">
    <location>
        <begin position="137"/>
        <end position="164"/>
    </location>
</feature>
<name>A0ABT0H371_9HYPH</name>
<comment type="subcellular location">
    <subcellularLocation>
        <location evidence="1">Membrane</location>
        <topology evidence="1">Multi-pass membrane protein</topology>
    </subcellularLocation>
</comment>
<comment type="caution">
    <text evidence="8">The sequence shown here is derived from an EMBL/GenBank/DDBJ whole genome shotgun (WGS) entry which is preliminary data.</text>
</comment>
<protein>
    <submittedName>
        <fullName evidence="8">GtrA family protein</fullName>
    </submittedName>
</protein>
<gene>
    <name evidence="8" type="ORF">M0H32_28315</name>
</gene>
<dbReference type="InterPro" id="IPR007267">
    <property type="entry name" value="GtrA_DPMS_TM"/>
</dbReference>
<evidence type="ECO:0000256" key="4">
    <source>
        <dbReference type="ARBA" id="ARBA00023136"/>
    </source>
</evidence>
<dbReference type="Proteomes" id="UP001431221">
    <property type="component" value="Unassembled WGS sequence"/>
</dbReference>
<sequence length="175" mass="18986">MSGRPVDAVMNRDSPKPGASSLKQHHALAKRFSGFALISGIGWCLDFMTMATLTYSGVPVFWANFIGAFCGVTFVFFVAGKRIFRKAHNRSMATLLLLYWIWQLVAVTAASALTAGVSLLLLAMLDQVGGTPILTDLGANIVTLTGVSAKMLVTPFTLIANFFFMRFLLETPKSD</sequence>
<dbReference type="EMBL" id="JALNMJ010000041">
    <property type="protein sequence ID" value="MCK7616076.1"/>
    <property type="molecule type" value="Genomic_DNA"/>
</dbReference>
<feature type="region of interest" description="Disordered" evidence="5">
    <location>
        <begin position="1"/>
        <end position="21"/>
    </location>
</feature>
<keyword evidence="4 6" id="KW-0472">Membrane</keyword>
<evidence type="ECO:0000313" key="9">
    <source>
        <dbReference type="Proteomes" id="UP001431221"/>
    </source>
</evidence>
<keyword evidence="3 6" id="KW-1133">Transmembrane helix</keyword>